<dbReference type="GO" id="GO:0031956">
    <property type="term" value="F:medium-chain fatty acid-CoA ligase activity"/>
    <property type="evidence" value="ECO:0007669"/>
    <property type="project" value="TreeGrafter"/>
</dbReference>
<dbReference type="FunFam" id="3.30.300.30:FF:000008">
    <property type="entry name" value="2,3-dihydroxybenzoate-AMP ligase"/>
    <property type="match status" value="1"/>
</dbReference>
<dbReference type="Gene3D" id="3.30.300.30">
    <property type="match status" value="1"/>
</dbReference>
<dbReference type="InterPro" id="IPR042099">
    <property type="entry name" value="ANL_N_sf"/>
</dbReference>
<comment type="similarity">
    <text evidence="1">Belongs to the ATP-dependent AMP-binding enzyme family.</text>
</comment>
<dbReference type="AlphaFoldDB" id="A0A179B390"/>
<dbReference type="PROSITE" id="PS00455">
    <property type="entry name" value="AMP_BINDING"/>
    <property type="match status" value="1"/>
</dbReference>
<dbReference type="STRING" id="1823756.A4H34_01230"/>
<evidence type="ECO:0000256" key="2">
    <source>
        <dbReference type="ARBA" id="ARBA00022598"/>
    </source>
</evidence>
<dbReference type="Proteomes" id="UP000078368">
    <property type="component" value="Unassembled WGS sequence"/>
</dbReference>
<dbReference type="Gene3D" id="3.40.50.12780">
    <property type="entry name" value="N-terminal domain of ligase-like"/>
    <property type="match status" value="1"/>
</dbReference>
<evidence type="ECO:0000256" key="1">
    <source>
        <dbReference type="ARBA" id="ARBA00006432"/>
    </source>
</evidence>
<feature type="domain" description="AMP-dependent synthetase/ligase" evidence="3">
    <location>
        <begin position="22"/>
        <end position="390"/>
    </location>
</feature>
<name>A0A179B390_9ACTO</name>
<dbReference type="Pfam" id="PF00501">
    <property type="entry name" value="AMP-binding"/>
    <property type="match status" value="1"/>
</dbReference>
<evidence type="ECO:0000259" key="4">
    <source>
        <dbReference type="Pfam" id="PF13193"/>
    </source>
</evidence>
<keyword evidence="6" id="KW-1185">Reference proteome</keyword>
<dbReference type="GO" id="GO:0006631">
    <property type="term" value="P:fatty acid metabolic process"/>
    <property type="evidence" value="ECO:0007669"/>
    <property type="project" value="TreeGrafter"/>
</dbReference>
<sequence>MNGTGRESGPGELVSPILQFDALARSEPSKTCIVVDSFSYTRAQILEAADALAAGLAAYGVGQGDRIAIIRRNAPIHMIALLAASRIGAVLLPLNFRLSSVECQAIIDDAGCAAVLCGPRFARQFDEELDLSPEILWIVDDIDPSIEPPEDDSLHFIWQRLSELYRAGEGMVPDAVPIRADALALLLYTSGSTGKAKGVKLTYGNVFASWAAFSEVLGTGPDDVALAIASFGHVGGLNTFTFATLLAGGLVVVQRKWDVGDALAKIERYRVTRTFGVPTMYDAMARHPDFGSRDLSSLKTAIVGGACCPKDLCDVFTARGVPLANSWGMTETAGGGTLTPPKDMARHCAQVGKAAPGMKMRVAREDGSEASVGEVGELWVSGPSVSPGYWGKPEGQGCGFSDDGWFHTGDLVSVDAEGFYTIEGRAKDLIISGGENIYPAEIETVLRNHPAVAEAVVVGMPDNRWGELPAAFVVADDGADLDLDEVRAFAATRLAKYKVPRTMAELDAIPLGSTGKPDRGALARIAAHHHDPGPRWYAQR</sequence>
<dbReference type="InterPro" id="IPR025110">
    <property type="entry name" value="AMP-bd_C"/>
</dbReference>
<dbReference type="SUPFAM" id="SSF56801">
    <property type="entry name" value="Acetyl-CoA synthetase-like"/>
    <property type="match status" value="1"/>
</dbReference>
<dbReference type="InterPro" id="IPR000873">
    <property type="entry name" value="AMP-dep_synth/lig_dom"/>
</dbReference>
<protein>
    <recommendedName>
        <fullName evidence="7">Long-chain fatty acid--CoA ligase</fullName>
    </recommendedName>
</protein>
<evidence type="ECO:0000259" key="3">
    <source>
        <dbReference type="Pfam" id="PF00501"/>
    </source>
</evidence>
<dbReference type="PANTHER" id="PTHR43201:SF5">
    <property type="entry name" value="MEDIUM-CHAIN ACYL-COA LIGASE ACSF2, MITOCHONDRIAL"/>
    <property type="match status" value="1"/>
</dbReference>
<proteinExistence type="inferred from homology"/>
<evidence type="ECO:0008006" key="7">
    <source>
        <dbReference type="Google" id="ProtNLM"/>
    </source>
</evidence>
<accession>A0A179B390</accession>
<dbReference type="EMBL" id="LVZK01000001">
    <property type="protein sequence ID" value="OAP85845.1"/>
    <property type="molecule type" value="Genomic_DNA"/>
</dbReference>
<gene>
    <name evidence="5" type="ORF">A4H34_01230</name>
</gene>
<reference evidence="5 6" key="1">
    <citation type="submission" date="2016-04" db="EMBL/GenBank/DDBJ databases">
        <title>Peptidophaga gingivicola gen. nov., sp. nov., isolated from human subgingival plaque.</title>
        <authorList>
            <person name="Beall C.J."/>
            <person name="Mokrzan E.M."/>
            <person name="Griffen A.L."/>
            <person name="Leys E.J."/>
        </authorList>
    </citation>
    <scope>NUCLEOTIDE SEQUENCE [LARGE SCALE GENOMIC DNA]</scope>
    <source>
        <strain evidence="5 6">BA112</strain>
    </source>
</reference>
<keyword evidence="2" id="KW-0436">Ligase</keyword>
<feature type="domain" description="AMP-binding enzyme C-terminal" evidence="4">
    <location>
        <begin position="441"/>
        <end position="516"/>
    </location>
</feature>
<dbReference type="Pfam" id="PF13193">
    <property type="entry name" value="AMP-binding_C"/>
    <property type="match status" value="1"/>
</dbReference>
<dbReference type="PANTHER" id="PTHR43201">
    <property type="entry name" value="ACYL-COA SYNTHETASE"/>
    <property type="match status" value="1"/>
</dbReference>
<evidence type="ECO:0000313" key="5">
    <source>
        <dbReference type="EMBL" id="OAP85845.1"/>
    </source>
</evidence>
<dbReference type="InterPro" id="IPR020845">
    <property type="entry name" value="AMP-binding_CS"/>
</dbReference>
<dbReference type="InterPro" id="IPR045851">
    <property type="entry name" value="AMP-bd_C_sf"/>
</dbReference>
<comment type="caution">
    <text evidence="5">The sequence shown here is derived from an EMBL/GenBank/DDBJ whole genome shotgun (WGS) entry which is preliminary data.</text>
</comment>
<organism evidence="5 6">
    <name type="scientific">Peptidiphaga gingivicola</name>
    <dbReference type="NCBI Taxonomy" id="2741497"/>
    <lineage>
        <taxon>Bacteria</taxon>
        <taxon>Bacillati</taxon>
        <taxon>Actinomycetota</taxon>
        <taxon>Actinomycetes</taxon>
        <taxon>Actinomycetales</taxon>
        <taxon>Actinomycetaceae</taxon>
        <taxon>Peptidiphaga</taxon>
    </lineage>
</organism>
<evidence type="ECO:0000313" key="6">
    <source>
        <dbReference type="Proteomes" id="UP000078368"/>
    </source>
</evidence>
<dbReference type="RefSeq" id="WP_064230799.1">
    <property type="nucleotide sequence ID" value="NZ_LVZK01000001.1"/>
</dbReference>